<evidence type="ECO:0000313" key="3">
    <source>
        <dbReference type="EMBL" id="KAG8191223.1"/>
    </source>
</evidence>
<feature type="compositionally biased region" description="Polar residues" evidence="1">
    <location>
        <begin position="90"/>
        <end position="105"/>
    </location>
</feature>
<reference evidence="3 4" key="1">
    <citation type="journal article" date="2022" name="Nat. Ecol. Evol.">
        <title>A masculinizing supergene underlies an exaggerated male reproductive morph in a spider.</title>
        <authorList>
            <person name="Hendrickx F."/>
            <person name="De Corte Z."/>
            <person name="Sonet G."/>
            <person name="Van Belleghem S.M."/>
            <person name="Kostlbacher S."/>
            <person name="Vangestel C."/>
        </authorList>
    </citation>
    <scope>NUCLEOTIDE SEQUENCE [LARGE SCALE GENOMIC DNA]</scope>
    <source>
        <strain evidence="3">W744_W776</strain>
    </source>
</reference>
<comment type="caution">
    <text evidence="3">The sequence shown here is derived from an EMBL/GenBank/DDBJ whole genome shotgun (WGS) entry which is preliminary data.</text>
</comment>
<proteinExistence type="predicted"/>
<gene>
    <name evidence="3" type="ORF">JTE90_021958</name>
</gene>
<feature type="signal peptide" evidence="2">
    <location>
        <begin position="1"/>
        <end position="29"/>
    </location>
</feature>
<dbReference type="AlphaFoldDB" id="A0AAV6V672"/>
<dbReference type="EMBL" id="JAFNEN010000163">
    <property type="protein sequence ID" value="KAG8191223.1"/>
    <property type="molecule type" value="Genomic_DNA"/>
</dbReference>
<evidence type="ECO:0000256" key="1">
    <source>
        <dbReference type="SAM" id="MobiDB-lite"/>
    </source>
</evidence>
<keyword evidence="2" id="KW-0732">Signal</keyword>
<keyword evidence="4" id="KW-1185">Reference proteome</keyword>
<organism evidence="3 4">
    <name type="scientific">Oedothorax gibbosus</name>
    <dbReference type="NCBI Taxonomy" id="931172"/>
    <lineage>
        <taxon>Eukaryota</taxon>
        <taxon>Metazoa</taxon>
        <taxon>Ecdysozoa</taxon>
        <taxon>Arthropoda</taxon>
        <taxon>Chelicerata</taxon>
        <taxon>Arachnida</taxon>
        <taxon>Araneae</taxon>
        <taxon>Araneomorphae</taxon>
        <taxon>Entelegynae</taxon>
        <taxon>Araneoidea</taxon>
        <taxon>Linyphiidae</taxon>
        <taxon>Erigoninae</taxon>
        <taxon>Oedothorax</taxon>
    </lineage>
</organism>
<feature type="region of interest" description="Disordered" evidence="1">
    <location>
        <begin position="121"/>
        <end position="196"/>
    </location>
</feature>
<evidence type="ECO:0000313" key="4">
    <source>
        <dbReference type="Proteomes" id="UP000827092"/>
    </source>
</evidence>
<feature type="region of interest" description="Disordered" evidence="1">
    <location>
        <begin position="70"/>
        <end position="107"/>
    </location>
</feature>
<name>A0AAV6V672_9ARAC</name>
<evidence type="ECO:0000256" key="2">
    <source>
        <dbReference type="SAM" id="SignalP"/>
    </source>
</evidence>
<feature type="region of interest" description="Disordered" evidence="1">
    <location>
        <begin position="325"/>
        <end position="347"/>
    </location>
</feature>
<sequence>MFFTASYATLRTNITFILFLAVAVAFCTAADEDDEPFSIGLGVLSPSYSQTVGKENVKVKFDQKEDGRFSFSIGDPKTGSNQYLRFGPSADSQQKPATSERSSGYHSPALAAGYQAPASDYQQSGYQSSSYQPSSSGFQGAPLAAGYQPPSYGYSGPSSNSYDQPSGFYRSEPSSGYFGSGSSGKPESDMSGILPSGFSYHATEGQAFLRDSGELRKPQQEQIMPAGFSYHATEGQAFLRGRGELRKPEGQIMPAGFSYHATEGQSFLRQGDSPNFAIAEEKQSRGPAEESFYKNFASSSNPRQGGPYLKNGLVGYGPGGPSRKLPIGGYAGKEFQGAHEEHGGHEA</sequence>
<feature type="compositionally biased region" description="Low complexity" evidence="1">
    <location>
        <begin position="121"/>
        <end position="162"/>
    </location>
</feature>
<protein>
    <submittedName>
        <fullName evidence="3">Uncharacterized protein</fullName>
    </submittedName>
</protein>
<feature type="chain" id="PRO_5043775827" evidence="2">
    <location>
        <begin position="30"/>
        <end position="347"/>
    </location>
</feature>
<feature type="compositionally biased region" description="Basic and acidic residues" evidence="1">
    <location>
        <begin position="336"/>
        <end position="347"/>
    </location>
</feature>
<accession>A0AAV6V672</accession>
<dbReference type="Proteomes" id="UP000827092">
    <property type="component" value="Unassembled WGS sequence"/>
</dbReference>